<protein>
    <recommendedName>
        <fullName evidence="5">Secretion protein HlyD</fullName>
    </recommendedName>
</protein>
<keyword evidence="4" id="KW-1185">Reference proteome</keyword>
<dbReference type="AlphaFoldDB" id="A6DTD4"/>
<evidence type="ECO:0000256" key="2">
    <source>
        <dbReference type="SAM" id="MobiDB-lite"/>
    </source>
</evidence>
<dbReference type="GO" id="GO:0060003">
    <property type="term" value="P:copper ion export"/>
    <property type="evidence" value="ECO:0007669"/>
    <property type="project" value="TreeGrafter"/>
</dbReference>
<feature type="region of interest" description="Disordered" evidence="2">
    <location>
        <begin position="29"/>
        <end position="73"/>
    </location>
</feature>
<dbReference type="Proteomes" id="UP000004947">
    <property type="component" value="Unassembled WGS sequence"/>
</dbReference>
<evidence type="ECO:0000313" key="4">
    <source>
        <dbReference type="Proteomes" id="UP000004947"/>
    </source>
</evidence>
<dbReference type="InterPro" id="IPR051909">
    <property type="entry name" value="MFP_Cation_Efflux"/>
</dbReference>
<dbReference type="Gene3D" id="2.40.420.20">
    <property type="match status" value="1"/>
</dbReference>
<dbReference type="RefSeq" id="WP_007281083.1">
    <property type="nucleotide sequence ID" value="NZ_ABCK01000036.1"/>
</dbReference>
<proteinExistence type="predicted"/>
<reference evidence="3 4" key="1">
    <citation type="journal article" date="2010" name="J. Bacteriol.">
        <title>Genome sequence of Lentisphaera araneosa HTCC2155T, the type species of the order Lentisphaerales in the phylum Lentisphaerae.</title>
        <authorList>
            <person name="Thrash J.C."/>
            <person name="Cho J.C."/>
            <person name="Vergin K.L."/>
            <person name="Morris R.M."/>
            <person name="Giovannoni S.J."/>
        </authorList>
    </citation>
    <scope>NUCLEOTIDE SEQUENCE [LARGE SCALE GENOMIC DNA]</scope>
    <source>
        <strain evidence="3 4">HTCC2155</strain>
    </source>
</reference>
<dbReference type="STRING" id="313628.LNTAR_02859"/>
<dbReference type="OrthoDB" id="235102at2"/>
<dbReference type="EMBL" id="ABCK01000036">
    <property type="protein sequence ID" value="EDM25114.1"/>
    <property type="molecule type" value="Genomic_DNA"/>
</dbReference>
<dbReference type="eggNOG" id="COG0845">
    <property type="taxonomic scope" value="Bacteria"/>
</dbReference>
<sequence length="569" mass="63056">MKSLLILLSITGLFFSCDQIPAHSHENEAVAHEGHDHAKGDACEDDHSSYDDHAGHDHGVEADCDAHSDHGASKESAKISEQALTNMGVKFAEIDSSNYTIFSPVPAYIDNHPLNERPLYAPLSGRLKSFQLEPGQMIASGTILAEIIRDPIPRPQLKLVEDILRPASEEYHSSIAALRSSVRNLKVLNSELTRLEKFKEDSDGLSIVPQKDLISLRYEISKATQDLENNRSKLRLHGLSPSEIKNVEAGKELVKSPKLWLNALKQNYIWTKNSTSLFTLMTKEQQKNRWVIATIGELSAEELIDKNLVEFFTQNKTAIKSFLEISSLLQQGHSLTDIDQLYQLGALESIIKIKAPINKNSWDLKKINIKPGQVVARGDTLFTLTDPSKMMMTAKPSGSEFKLINKAVQNQYSIEATPLIKGSSVDLNDLKISKIIGQEQGSALVLLPSPNTVLSQHSVDGTKYRNWNLRKGMKYKLKVPVKVLEDVIVLPAKAVIDHGSDKVVFVRENDEFIRRKVIILYQNNDVAVIGEGSELLPEESMVIAGAFALELALIAGTPQAVDPHAGHNH</sequence>
<dbReference type="GO" id="GO:0015679">
    <property type="term" value="P:plasma membrane copper ion transport"/>
    <property type="evidence" value="ECO:0007669"/>
    <property type="project" value="TreeGrafter"/>
</dbReference>
<evidence type="ECO:0008006" key="5">
    <source>
        <dbReference type="Google" id="ProtNLM"/>
    </source>
</evidence>
<dbReference type="PANTHER" id="PTHR30097:SF4">
    <property type="entry name" value="SLR6042 PROTEIN"/>
    <property type="match status" value="1"/>
</dbReference>
<dbReference type="GO" id="GO:0030313">
    <property type="term" value="C:cell envelope"/>
    <property type="evidence" value="ECO:0007669"/>
    <property type="project" value="TreeGrafter"/>
</dbReference>
<evidence type="ECO:0000313" key="3">
    <source>
        <dbReference type="EMBL" id="EDM25114.1"/>
    </source>
</evidence>
<organism evidence="3 4">
    <name type="scientific">Lentisphaera araneosa HTCC2155</name>
    <dbReference type="NCBI Taxonomy" id="313628"/>
    <lineage>
        <taxon>Bacteria</taxon>
        <taxon>Pseudomonadati</taxon>
        <taxon>Lentisphaerota</taxon>
        <taxon>Lentisphaeria</taxon>
        <taxon>Lentisphaerales</taxon>
        <taxon>Lentisphaeraceae</taxon>
        <taxon>Lentisphaera</taxon>
    </lineage>
</organism>
<gene>
    <name evidence="3" type="ORF">LNTAR_02859</name>
</gene>
<dbReference type="PROSITE" id="PS51257">
    <property type="entry name" value="PROKAR_LIPOPROTEIN"/>
    <property type="match status" value="1"/>
</dbReference>
<keyword evidence="1" id="KW-0813">Transport</keyword>
<accession>A6DTD4</accession>
<comment type="caution">
    <text evidence="3">The sequence shown here is derived from an EMBL/GenBank/DDBJ whole genome shotgun (WGS) entry which is preliminary data.</text>
</comment>
<dbReference type="PANTHER" id="PTHR30097">
    <property type="entry name" value="CATION EFFLUX SYSTEM PROTEIN CUSB"/>
    <property type="match status" value="1"/>
</dbReference>
<name>A6DTD4_9BACT</name>
<evidence type="ECO:0000256" key="1">
    <source>
        <dbReference type="ARBA" id="ARBA00022448"/>
    </source>
</evidence>